<reference evidence="1 2" key="1">
    <citation type="submission" date="2019-07" db="EMBL/GenBank/DDBJ databases">
        <title>Gramella aestuarii sp. nov., isolated from a tidal flat, and emended description of Gramella echinicola.</title>
        <authorList>
            <person name="Liu L."/>
        </authorList>
    </citation>
    <scope>NUCLEOTIDE SEQUENCE [LARGE SCALE GENOMIC DNA]</scope>
    <source>
        <strain evidence="1 2">BS12</strain>
    </source>
</reference>
<proteinExistence type="predicted"/>
<dbReference type="EMBL" id="VJVW01000001">
    <property type="protein sequence ID" value="MUP40984.1"/>
    <property type="molecule type" value="Genomic_DNA"/>
</dbReference>
<evidence type="ECO:0000313" key="1">
    <source>
        <dbReference type="EMBL" id="MUP40984.1"/>
    </source>
</evidence>
<dbReference type="RefSeq" id="WP_156272837.1">
    <property type="nucleotide sequence ID" value="NZ_BAABGI010000005.1"/>
</dbReference>
<dbReference type="OrthoDB" id="5431540at2"/>
<sequence length="87" mass="10490">MKFNLLKIYARKMRSEFTKSSIDTMDEWTKFAQNIYDDVTKEYETDIYELEVQTNFGRNHTEVVGWKYRVKINWKNLPSFLLTGPNL</sequence>
<keyword evidence="2" id="KW-1185">Reference proteome</keyword>
<comment type="caution">
    <text evidence="1">The sequence shown here is derived from an EMBL/GenBank/DDBJ whole genome shotgun (WGS) entry which is preliminary data.</text>
</comment>
<organism evidence="1 2">
    <name type="scientific">Christiangramia aestuarii</name>
    <dbReference type="NCBI Taxonomy" id="1028746"/>
    <lineage>
        <taxon>Bacteria</taxon>
        <taxon>Pseudomonadati</taxon>
        <taxon>Bacteroidota</taxon>
        <taxon>Flavobacteriia</taxon>
        <taxon>Flavobacteriales</taxon>
        <taxon>Flavobacteriaceae</taxon>
        <taxon>Christiangramia</taxon>
    </lineage>
</organism>
<name>A0A7M3SWK3_9FLAO</name>
<protein>
    <submittedName>
        <fullName evidence="1">Uncharacterized protein</fullName>
    </submittedName>
</protein>
<accession>A0A7M3SWK3</accession>
<evidence type="ECO:0000313" key="2">
    <source>
        <dbReference type="Proteomes" id="UP000460416"/>
    </source>
</evidence>
<dbReference type="Proteomes" id="UP000460416">
    <property type="component" value="Unassembled WGS sequence"/>
</dbReference>
<dbReference type="AlphaFoldDB" id="A0A7M3SWK3"/>
<gene>
    <name evidence="1" type="ORF">FLP08_00215</name>
</gene>